<organism evidence="1 2">
    <name type="scientific">Arcicella aurantiaca</name>
    <dbReference type="NCBI Taxonomy" id="591202"/>
    <lineage>
        <taxon>Bacteria</taxon>
        <taxon>Pseudomonadati</taxon>
        <taxon>Bacteroidota</taxon>
        <taxon>Cytophagia</taxon>
        <taxon>Cytophagales</taxon>
        <taxon>Flectobacillaceae</taxon>
        <taxon>Arcicella</taxon>
    </lineage>
</organism>
<keyword evidence="1" id="KW-0540">Nuclease</keyword>
<dbReference type="AlphaFoldDB" id="A0A316EEE8"/>
<evidence type="ECO:0000313" key="1">
    <source>
        <dbReference type="EMBL" id="PWK28571.1"/>
    </source>
</evidence>
<dbReference type="Gene3D" id="3.60.10.10">
    <property type="entry name" value="Endonuclease/exonuclease/phosphatase"/>
    <property type="match status" value="1"/>
</dbReference>
<accession>A0A316EEE8</accession>
<dbReference type="EMBL" id="QGGO01000003">
    <property type="protein sequence ID" value="PWK28571.1"/>
    <property type="molecule type" value="Genomic_DNA"/>
</dbReference>
<keyword evidence="1" id="KW-0269">Exonuclease</keyword>
<dbReference type="GO" id="GO:0004519">
    <property type="term" value="F:endonuclease activity"/>
    <property type="evidence" value="ECO:0007669"/>
    <property type="project" value="UniProtKB-KW"/>
</dbReference>
<gene>
    <name evidence="1" type="ORF">LV89_00775</name>
</gene>
<dbReference type="RefSeq" id="WP_211321142.1">
    <property type="nucleotide sequence ID" value="NZ_QGGO01000003.1"/>
</dbReference>
<dbReference type="InterPro" id="IPR036691">
    <property type="entry name" value="Endo/exonu/phosph_ase_sf"/>
</dbReference>
<reference evidence="1 2" key="1">
    <citation type="submission" date="2018-05" db="EMBL/GenBank/DDBJ databases">
        <title>Genomic Encyclopedia of Archaeal and Bacterial Type Strains, Phase II (KMG-II): from individual species to whole genera.</title>
        <authorList>
            <person name="Goeker M."/>
        </authorList>
    </citation>
    <scope>NUCLEOTIDE SEQUENCE [LARGE SCALE GENOMIC DNA]</scope>
    <source>
        <strain evidence="1 2">DSM 22214</strain>
    </source>
</reference>
<keyword evidence="1" id="KW-0255">Endonuclease</keyword>
<dbReference type="GO" id="GO:0004527">
    <property type="term" value="F:exonuclease activity"/>
    <property type="evidence" value="ECO:0007669"/>
    <property type="project" value="UniProtKB-KW"/>
</dbReference>
<name>A0A316EEE8_9BACT</name>
<dbReference type="Proteomes" id="UP000245489">
    <property type="component" value="Unassembled WGS sequence"/>
</dbReference>
<keyword evidence="1" id="KW-0378">Hydrolase</keyword>
<comment type="caution">
    <text evidence="1">The sequence shown here is derived from an EMBL/GenBank/DDBJ whole genome shotgun (WGS) entry which is preliminary data.</text>
</comment>
<dbReference type="SUPFAM" id="SSF56219">
    <property type="entry name" value="DNase I-like"/>
    <property type="match status" value="1"/>
</dbReference>
<proteinExistence type="predicted"/>
<keyword evidence="2" id="KW-1185">Reference proteome</keyword>
<sequence>MQRLNFLFWNTNRKPLIKEIANIAKHNSIDVILLAEHKLNDADLLLELNSESDKYEIPRPIFKNSKIKIVTKFSADLVIPVADEKHNRYTSFKIKINETEEILVFGVHLPDNRNNKSESINSYAGEVARAIKAIEEEKKLYKTIVVGDFNLNPYDKGMVDACSFHAIMDSEIVKKGLRVVSGKEYRYFYNPMWSLHGDIGNNVAGSYFYKNAELVNYHWNVFDQVLLGPSLIDNFDKNSLKFIDSDGVKTLLKKGALPNKKYSDHLPLMFTLNFS</sequence>
<protein>
    <submittedName>
        <fullName evidence="1">Endonuclease/Exonuclease/phosphatase family protein</fullName>
    </submittedName>
</protein>
<evidence type="ECO:0000313" key="2">
    <source>
        <dbReference type="Proteomes" id="UP000245489"/>
    </source>
</evidence>